<name>A0A0V1GIG0_9BILA</name>
<keyword evidence="3" id="KW-1185">Reference proteome</keyword>
<accession>A0A0V1GIG0</accession>
<feature type="region of interest" description="Disordered" evidence="1">
    <location>
        <begin position="1"/>
        <end position="31"/>
    </location>
</feature>
<dbReference type="Proteomes" id="UP000055024">
    <property type="component" value="Unassembled WGS sequence"/>
</dbReference>
<sequence>MVNDYLCPYKSTTNHRNEAEFGGNKSRMSSE</sequence>
<protein>
    <submittedName>
        <fullName evidence="2">Uncharacterized protein</fullName>
    </submittedName>
</protein>
<evidence type="ECO:0000313" key="2">
    <source>
        <dbReference type="EMBL" id="KRY98036.1"/>
    </source>
</evidence>
<organism evidence="2 3">
    <name type="scientific">Trichinella zimbabwensis</name>
    <dbReference type="NCBI Taxonomy" id="268475"/>
    <lineage>
        <taxon>Eukaryota</taxon>
        <taxon>Metazoa</taxon>
        <taxon>Ecdysozoa</taxon>
        <taxon>Nematoda</taxon>
        <taxon>Enoplea</taxon>
        <taxon>Dorylaimia</taxon>
        <taxon>Trichinellida</taxon>
        <taxon>Trichinellidae</taxon>
        <taxon>Trichinella</taxon>
    </lineage>
</organism>
<gene>
    <name evidence="2" type="ORF">T11_2103</name>
</gene>
<proteinExistence type="predicted"/>
<evidence type="ECO:0000313" key="3">
    <source>
        <dbReference type="Proteomes" id="UP000055024"/>
    </source>
</evidence>
<evidence type="ECO:0000256" key="1">
    <source>
        <dbReference type="SAM" id="MobiDB-lite"/>
    </source>
</evidence>
<comment type="caution">
    <text evidence="2">The sequence shown here is derived from an EMBL/GenBank/DDBJ whole genome shotgun (WGS) entry which is preliminary data.</text>
</comment>
<reference evidence="2 3" key="1">
    <citation type="submission" date="2015-01" db="EMBL/GenBank/DDBJ databases">
        <title>Evolution of Trichinella species and genotypes.</title>
        <authorList>
            <person name="Korhonen P.K."/>
            <person name="Edoardo P."/>
            <person name="Giuseppe L.R."/>
            <person name="Gasser R.B."/>
        </authorList>
    </citation>
    <scope>NUCLEOTIDE SEQUENCE [LARGE SCALE GENOMIC DNA]</scope>
    <source>
        <strain evidence="2">ISS1029</strain>
    </source>
</reference>
<dbReference type="EMBL" id="JYDP01001627">
    <property type="protein sequence ID" value="KRY98036.1"/>
    <property type="molecule type" value="Genomic_DNA"/>
</dbReference>
<dbReference type="AlphaFoldDB" id="A0A0V1GIG0"/>